<sequence length="482" mass="55461">MDELNLYNIAYKHLYNCILFGLYPTGSSLPTVPDLCKTFNVSSATIHNALRLLEEENYVSLSQGRSAIVTYDIKEEECRTEYRAYSYATKDALLDLCDTMMLIWPEVMLQGLKLCNKEDLKKLTEIFERMSPYNEYPFFDFFLHILKTLGNPLFLNLYLSATFFGHPTIMHAGDKAYIYGYMTYLKRETAQILSLRKASDYTQLKDLLVRLYRKQIEGVHLYYDSLPMPEYPVKPIPYEWNYFSERPLVSFNLAMKLLRQIYSSLGNQEFLPSFTALAKQYSMPLITVRRAVKILSDIGIVETIPGKGTRVLVGFDNPAPISKLSTPNLKKALLQYLQSMQIILIICKDAARSVFPTLTDTSIQSTISWLKNIQMSKDYYMTFGICFVLLKENAQSPALRQILGGLMYFQYLGYPLNDMKPYDFRFDSRSTTTLLKSLEERDSELFATELQYLALDIFKAGKEKLIAGGIHEADALMLPTFD</sequence>
<evidence type="ECO:0000259" key="4">
    <source>
        <dbReference type="PROSITE" id="PS50949"/>
    </source>
</evidence>
<dbReference type="InterPro" id="IPR000524">
    <property type="entry name" value="Tscrpt_reg_HTH_GntR"/>
</dbReference>
<keyword evidence="1" id="KW-0805">Transcription regulation</keyword>
<dbReference type="EMBL" id="QGDL01000008">
    <property type="protein sequence ID" value="PWJ28669.1"/>
    <property type="molecule type" value="Genomic_DNA"/>
</dbReference>
<evidence type="ECO:0000313" key="6">
    <source>
        <dbReference type="Proteomes" id="UP000245845"/>
    </source>
</evidence>
<dbReference type="Gene3D" id="1.10.10.10">
    <property type="entry name" value="Winged helix-like DNA-binding domain superfamily/Winged helix DNA-binding domain"/>
    <property type="match status" value="2"/>
</dbReference>
<accession>A0A2Y9BHX3</accession>
<feature type="domain" description="HTH gntR-type" evidence="4">
    <location>
        <begin position="4"/>
        <end position="72"/>
    </location>
</feature>
<dbReference type="RefSeq" id="WP_109731847.1">
    <property type="nucleotide sequence ID" value="NZ_BAAACK010000003.1"/>
</dbReference>
<evidence type="ECO:0000256" key="2">
    <source>
        <dbReference type="ARBA" id="ARBA00023125"/>
    </source>
</evidence>
<dbReference type="Proteomes" id="UP000245845">
    <property type="component" value="Unassembled WGS sequence"/>
</dbReference>
<keyword evidence="3" id="KW-0804">Transcription</keyword>
<reference evidence="5 6" key="1">
    <citation type="submission" date="2018-05" db="EMBL/GenBank/DDBJ databases">
        <title>The Hungate 1000. A catalogue of reference genomes from the rumen microbiome.</title>
        <authorList>
            <person name="Kelly W."/>
        </authorList>
    </citation>
    <scope>NUCLEOTIDE SEQUENCE [LARGE SCALE GENOMIC DNA]</scope>
    <source>
        <strain evidence="5 6">NLAE-zl-C242</strain>
    </source>
</reference>
<dbReference type="InterPro" id="IPR036388">
    <property type="entry name" value="WH-like_DNA-bd_sf"/>
</dbReference>
<dbReference type="InterPro" id="IPR036390">
    <property type="entry name" value="WH_DNA-bd_sf"/>
</dbReference>
<gene>
    <name evidence="5" type="ORF">A8806_108184</name>
</gene>
<organism evidence="5 6">
    <name type="scientific">Faecalicatena orotica</name>
    <dbReference type="NCBI Taxonomy" id="1544"/>
    <lineage>
        <taxon>Bacteria</taxon>
        <taxon>Bacillati</taxon>
        <taxon>Bacillota</taxon>
        <taxon>Clostridia</taxon>
        <taxon>Lachnospirales</taxon>
        <taxon>Lachnospiraceae</taxon>
        <taxon>Faecalicatena</taxon>
    </lineage>
</organism>
<dbReference type="GO" id="GO:0003677">
    <property type="term" value="F:DNA binding"/>
    <property type="evidence" value="ECO:0007669"/>
    <property type="project" value="UniProtKB-KW"/>
</dbReference>
<evidence type="ECO:0000256" key="1">
    <source>
        <dbReference type="ARBA" id="ARBA00023015"/>
    </source>
</evidence>
<dbReference type="PANTHER" id="PTHR43537:SF5">
    <property type="entry name" value="UXU OPERON TRANSCRIPTIONAL REGULATOR"/>
    <property type="match status" value="1"/>
</dbReference>
<proteinExistence type="predicted"/>
<dbReference type="OrthoDB" id="9815017at2"/>
<dbReference type="SUPFAM" id="SSF46785">
    <property type="entry name" value="Winged helix' DNA-binding domain"/>
    <property type="match status" value="2"/>
</dbReference>
<name>A0A2Y9BHX3_9FIRM</name>
<keyword evidence="2 5" id="KW-0238">DNA-binding</keyword>
<keyword evidence="6" id="KW-1185">Reference proteome</keyword>
<dbReference type="PANTHER" id="PTHR43537">
    <property type="entry name" value="TRANSCRIPTIONAL REGULATOR, GNTR FAMILY"/>
    <property type="match status" value="1"/>
</dbReference>
<comment type="caution">
    <text evidence="5">The sequence shown here is derived from an EMBL/GenBank/DDBJ whole genome shotgun (WGS) entry which is preliminary data.</text>
</comment>
<dbReference type="GO" id="GO:0003700">
    <property type="term" value="F:DNA-binding transcription factor activity"/>
    <property type="evidence" value="ECO:0007669"/>
    <property type="project" value="InterPro"/>
</dbReference>
<dbReference type="PROSITE" id="PS50949">
    <property type="entry name" value="HTH_GNTR"/>
    <property type="match status" value="1"/>
</dbReference>
<dbReference type="AlphaFoldDB" id="A0A2Y9BHX3"/>
<dbReference type="CDD" id="cd07377">
    <property type="entry name" value="WHTH_GntR"/>
    <property type="match status" value="1"/>
</dbReference>
<evidence type="ECO:0000313" key="5">
    <source>
        <dbReference type="EMBL" id="PWJ28669.1"/>
    </source>
</evidence>
<dbReference type="SMART" id="SM00345">
    <property type="entry name" value="HTH_GNTR"/>
    <property type="match status" value="2"/>
</dbReference>
<protein>
    <submittedName>
        <fullName evidence="5">DNA-binding FadR family transcriptional regulator</fullName>
    </submittedName>
</protein>
<dbReference type="Pfam" id="PF00392">
    <property type="entry name" value="GntR"/>
    <property type="match status" value="2"/>
</dbReference>
<evidence type="ECO:0000256" key="3">
    <source>
        <dbReference type="ARBA" id="ARBA00023163"/>
    </source>
</evidence>